<evidence type="ECO:0000256" key="2">
    <source>
        <dbReference type="ARBA" id="ARBA00023125"/>
    </source>
</evidence>
<evidence type="ECO:0000256" key="1">
    <source>
        <dbReference type="ARBA" id="ARBA00023015"/>
    </source>
</evidence>
<dbReference type="GO" id="GO:0000976">
    <property type="term" value="F:transcription cis-regulatory region binding"/>
    <property type="evidence" value="ECO:0007669"/>
    <property type="project" value="TreeGrafter"/>
</dbReference>
<dbReference type="InterPro" id="IPR050109">
    <property type="entry name" value="HTH-type_TetR-like_transc_reg"/>
</dbReference>
<dbReference type="RefSeq" id="WP_052386151.1">
    <property type="nucleotide sequence ID" value="NZ_CP073767.1"/>
</dbReference>
<dbReference type="InterPro" id="IPR036388">
    <property type="entry name" value="WH-like_DNA-bd_sf"/>
</dbReference>
<sequence>MTLTAADIVARLRQRIVTGELETDDELSFRDIMAEWDVSMHIAFKALRLMRDEGLTMKVPGIHGMVVTEDAFDIALAWRPAPEPPVVSEAAARVVRTAIELADAEGLAAVSMRRIGEQLGIATMTAHRHAGNRAGLETMMADAIFAGHPPPQSPGGDWRARLELLCRTQWQLYRERPWLARTVSFQPSKHTAHVVAHAEWAARTLREHGLAEPAATQVAATVADFVRGAALDLAREPADPDEDTELFEFGLRRLLDGIAPLIP</sequence>
<evidence type="ECO:0000259" key="4">
    <source>
        <dbReference type="PROSITE" id="PS50949"/>
    </source>
</evidence>
<dbReference type="InterPro" id="IPR000524">
    <property type="entry name" value="Tscrpt_reg_HTH_GntR"/>
</dbReference>
<dbReference type="SUPFAM" id="SSF46785">
    <property type="entry name" value="Winged helix' DNA-binding domain"/>
    <property type="match status" value="1"/>
</dbReference>
<dbReference type="Proteomes" id="UP001058003">
    <property type="component" value="Chromosome"/>
</dbReference>
<evidence type="ECO:0000313" key="5">
    <source>
        <dbReference type="EMBL" id="UWZ52322.1"/>
    </source>
</evidence>
<feature type="domain" description="HTH gntR-type" evidence="4">
    <location>
        <begin position="2"/>
        <end position="70"/>
    </location>
</feature>
<keyword evidence="6" id="KW-1185">Reference proteome</keyword>
<dbReference type="PANTHER" id="PTHR30055">
    <property type="entry name" value="HTH-TYPE TRANSCRIPTIONAL REGULATOR RUTR"/>
    <property type="match status" value="1"/>
</dbReference>
<dbReference type="Pfam" id="PF02909">
    <property type="entry name" value="TetR_C_1"/>
    <property type="match status" value="1"/>
</dbReference>
<evidence type="ECO:0000256" key="3">
    <source>
        <dbReference type="ARBA" id="ARBA00023163"/>
    </source>
</evidence>
<dbReference type="EMBL" id="CP073767">
    <property type="protein sequence ID" value="UWZ52322.1"/>
    <property type="molecule type" value="Genomic_DNA"/>
</dbReference>
<keyword evidence="3" id="KW-0804">Transcription</keyword>
<accession>A0A9Q9IAA2</accession>
<proteinExistence type="predicted"/>
<dbReference type="InterPro" id="IPR036271">
    <property type="entry name" value="Tet_transcr_reg_TetR-rel_C_sf"/>
</dbReference>
<dbReference type="PROSITE" id="PS50949">
    <property type="entry name" value="HTH_GNTR"/>
    <property type="match status" value="1"/>
</dbReference>
<dbReference type="KEGG" id="daur:Daura_37530"/>
<dbReference type="GO" id="GO:0045892">
    <property type="term" value="P:negative regulation of DNA-templated transcription"/>
    <property type="evidence" value="ECO:0007669"/>
    <property type="project" value="InterPro"/>
</dbReference>
<dbReference type="Gene3D" id="1.10.10.10">
    <property type="entry name" value="Winged helix-like DNA-binding domain superfamily/Winged helix DNA-binding domain"/>
    <property type="match status" value="1"/>
</dbReference>
<name>A0A9Q9IAA2_9ACTN</name>
<gene>
    <name evidence="5" type="ORF">Daura_37530</name>
</gene>
<dbReference type="SUPFAM" id="SSF46689">
    <property type="entry name" value="Homeodomain-like"/>
    <property type="match status" value="1"/>
</dbReference>
<protein>
    <submittedName>
        <fullName evidence="5">TetR/AcrR family transcriptional regulator C-terminal domain-containing protein</fullName>
    </submittedName>
</protein>
<organism evidence="5 6">
    <name type="scientific">Dactylosporangium aurantiacum</name>
    <dbReference type="NCBI Taxonomy" id="35754"/>
    <lineage>
        <taxon>Bacteria</taxon>
        <taxon>Bacillati</taxon>
        <taxon>Actinomycetota</taxon>
        <taxon>Actinomycetes</taxon>
        <taxon>Micromonosporales</taxon>
        <taxon>Micromonosporaceae</taxon>
        <taxon>Dactylosporangium</taxon>
    </lineage>
</organism>
<keyword evidence="2" id="KW-0238">DNA-binding</keyword>
<evidence type="ECO:0000313" key="6">
    <source>
        <dbReference type="Proteomes" id="UP001058003"/>
    </source>
</evidence>
<dbReference type="InterPro" id="IPR009057">
    <property type="entry name" value="Homeodomain-like_sf"/>
</dbReference>
<dbReference type="Gene3D" id="1.10.357.10">
    <property type="entry name" value="Tetracycline Repressor, domain 2"/>
    <property type="match status" value="1"/>
</dbReference>
<dbReference type="Pfam" id="PF00392">
    <property type="entry name" value="GntR"/>
    <property type="match status" value="1"/>
</dbReference>
<keyword evidence="1" id="KW-0805">Transcription regulation</keyword>
<dbReference type="InterPro" id="IPR036390">
    <property type="entry name" value="WH_DNA-bd_sf"/>
</dbReference>
<reference evidence="5" key="1">
    <citation type="submission" date="2021-04" db="EMBL/GenBank/DDBJ databases">
        <title>Dactylosporangium aurantiacum NRRL B-8018 full assembly.</title>
        <authorList>
            <person name="Hartkoorn R.C."/>
            <person name="Beaudoing E."/>
            <person name="Hot D."/>
        </authorList>
    </citation>
    <scope>NUCLEOTIDE SEQUENCE</scope>
    <source>
        <strain evidence="5">NRRL B-8018</strain>
    </source>
</reference>
<dbReference type="AlphaFoldDB" id="A0A9Q9IAA2"/>
<dbReference type="SUPFAM" id="SSF48498">
    <property type="entry name" value="Tetracyclin repressor-like, C-terminal domain"/>
    <property type="match status" value="1"/>
</dbReference>
<dbReference type="PANTHER" id="PTHR30055:SF151">
    <property type="entry name" value="TRANSCRIPTIONAL REGULATORY PROTEIN"/>
    <property type="match status" value="1"/>
</dbReference>
<dbReference type="InterPro" id="IPR004111">
    <property type="entry name" value="Repressor_TetR_C"/>
</dbReference>
<dbReference type="GO" id="GO:0003700">
    <property type="term" value="F:DNA-binding transcription factor activity"/>
    <property type="evidence" value="ECO:0007669"/>
    <property type="project" value="InterPro"/>
</dbReference>